<feature type="chain" id="PRO_5011575900" evidence="1">
    <location>
        <begin position="19"/>
        <end position="445"/>
    </location>
</feature>
<proteinExistence type="predicted"/>
<evidence type="ECO:0000256" key="1">
    <source>
        <dbReference type="SAM" id="SignalP"/>
    </source>
</evidence>
<dbReference type="Proteomes" id="UP000199656">
    <property type="component" value="Unassembled WGS sequence"/>
</dbReference>
<keyword evidence="3" id="KW-1185">Reference proteome</keyword>
<protein>
    <submittedName>
        <fullName evidence="2">Predicted pyrophosphatase or phosphodiesterase, AlkP superfamily</fullName>
    </submittedName>
</protein>
<accession>A0A1H4D406</accession>
<dbReference type="PANTHER" id="PTHR10151">
    <property type="entry name" value="ECTONUCLEOTIDE PYROPHOSPHATASE/PHOSPHODIESTERASE"/>
    <property type="match status" value="1"/>
</dbReference>
<reference evidence="3" key="1">
    <citation type="submission" date="2016-10" db="EMBL/GenBank/DDBJ databases">
        <authorList>
            <person name="Varghese N."/>
            <person name="Submissions S."/>
        </authorList>
    </citation>
    <scope>NUCLEOTIDE SEQUENCE [LARGE SCALE GENOMIC DNA]</scope>
    <source>
        <strain evidence="3">DSM 23920</strain>
    </source>
</reference>
<dbReference type="PANTHER" id="PTHR10151:SF120">
    <property type="entry name" value="BIS(5'-ADENOSYL)-TRIPHOSPHATASE"/>
    <property type="match status" value="1"/>
</dbReference>
<evidence type="ECO:0000313" key="3">
    <source>
        <dbReference type="Proteomes" id="UP000199656"/>
    </source>
</evidence>
<dbReference type="STRING" id="408074.SAMN05660909_02942"/>
<dbReference type="Pfam" id="PF01663">
    <property type="entry name" value="Phosphodiest"/>
    <property type="match status" value="1"/>
</dbReference>
<dbReference type="SUPFAM" id="SSF53649">
    <property type="entry name" value="Alkaline phosphatase-like"/>
    <property type="match status" value="1"/>
</dbReference>
<dbReference type="CDD" id="cd16018">
    <property type="entry name" value="Enpp"/>
    <property type="match status" value="1"/>
</dbReference>
<organism evidence="2 3">
    <name type="scientific">Chitinophaga terrae</name>
    <name type="common">ex Kim and Jung 2007</name>
    <dbReference type="NCBI Taxonomy" id="408074"/>
    <lineage>
        <taxon>Bacteria</taxon>
        <taxon>Pseudomonadati</taxon>
        <taxon>Bacteroidota</taxon>
        <taxon>Chitinophagia</taxon>
        <taxon>Chitinophagales</taxon>
        <taxon>Chitinophagaceae</taxon>
        <taxon>Chitinophaga</taxon>
    </lineage>
</organism>
<evidence type="ECO:0000313" key="2">
    <source>
        <dbReference type="EMBL" id="SEA67318.1"/>
    </source>
</evidence>
<dbReference type="Gene3D" id="3.40.720.10">
    <property type="entry name" value="Alkaline Phosphatase, subunit A"/>
    <property type="match status" value="1"/>
</dbReference>
<keyword evidence="1" id="KW-0732">Signal</keyword>
<sequence length="445" mass="47738">MKKLLFLLCCAASFTASAQRAKYVVLITIDGFRPDFYMEQGWGTPNLMKMKDSGVAADGVYGVFPTVTYPNHTSIITGVKPAKHGVYYNAPFEPTGGSGKWYWDYKSINVPTLYTAVKAAGKTSANVIWPVTVNAPVDYNIPDIWPIGKGNDRLAATAAVTSPAALWKEVQEFATGKLLPDDFSMVREEMIMDENVARMGAYMISKYKPAFTTLHLACTDHYEHMQGRDGYLVRKAIAGADRAIGTILDALVRAGIQDSTAVIVTGDHGFVNIETSFAPNVLLAKAGLMNDISKGDWKAQFHSAGGSAFLHLKDPNDAATLKAVEKLLAGLPVAQRRLFKIIPKKQLQEVGADPAAALALAAAPGTTISGSAKGELVKTAKGGTHGYYPDFREIQTGFIAYGAGIAKGGRIKEMQLIDVAPVIAELLSIDFKTAEGHIPAGILLP</sequence>
<name>A0A1H4D406_9BACT</name>
<dbReference type="GO" id="GO:0016787">
    <property type="term" value="F:hydrolase activity"/>
    <property type="evidence" value="ECO:0007669"/>
    <property type="project" value="UniProtKB-ARBA"/>
</dbReference>
<dbReference type="InterPro" id="IPR017850">
    <property type="entry name" value="Alkaline_phosphatase_core_sf"/>
</dbReference>
<dbReference type="OrthoDB" id="9779418at2"/>
<dbReference type="RefSeq" id="WP_089762681.1">
    <property type="nucleotide sequence ID" value="NZ_BKAT01000018.1"/>
</dbReference>
<dbReference type="InterPro" id="IPR002591">
    <property type="entry name" value="Phosphodiest/P_Trfase"/>
</dbReference>
<gene>
    <name evidence="2" type="ORF">SAMN05660909_02942</name>
</gene>
<feature type="signal peptide" evidence="1">
    <location>
        <begin position="1"/>
        <end position="18"/>
    </location>
</feature>
<dbReference type="EMBL" id="FNRL01000012">
    <property type="protein sequence ID" value="SEA67318.1"/>
    <property type="molecule type" value="Genomic_DNA"/>
</dbReference>
<dbReference type="AlphaFoldDB" id="A0A1H4D406"/>